<dbReference type="Proteomes" id="UP001201812">
    <property type="component" value="Unassembled WGS sequence"/>
</dbReference>
<keyword evidence="3" id="KW-1185">Reference proteome</keyword>
<evidence type="ECO:0000313" key="3">
    <source>
        <dbReference type="Proteomes" id="UP001201812"/>
    </source>
</evidence>
<evidence type="ECO:0000313" key="2">
    <source>
        <dbReference type="EMBL" id="KAI1713419.1"/>
    </source>
</evidence>
<reference evidence="2" key="1">
    <citation type="submission" date="2022-01" db="EMBL/GenBank/DDBJ databases">
        <title>Genome Sequence Resource for Two Populations of Ditylenchus destructor, the Migratory Endoparasitic Phytonematode.</title>
        <authorList>
            <person name="Zhang H."/>
            <person name="Lin R."/>
            <person name="Xie B."/>
        </authorList>
    </citation>
    <scope>NUCLEOTIDE SEQUENCE</scope>
    <source>
        <strain evidence="2">BazhouSP</strain>
    </source>
</reference>
<evidence type="ECO:0000256" key="1">
    <source>
        <dbReference type="SAM" id="MobiDB-lite"/>
    </source>
</evidence>
<sequence length="161" mass="18351">MPEAETENDQESGKELATSMSKLTISARKSEPLPIQVADYSVQGASKERQKGGDCDGQIQEQDNRKRNGIWTVFKEWFVTPESKNLKCTEMHLPDDKSPKIVWNEVLKRYVGEGTEELESVPPPSTDLPQLNMNPFDEKSTISFRATTALKQYRYYNAFDN</sequence>
<dbReference type="AlphaFoldDB" id="A0AAD4R6T1"/>
<feature type="compositionally biased region" description="Acidic residues" evidence="1">
    <location>
        <begin position="1"/>
        <end position="10"/>
    </location>
</feature>
<proteinExistence type="predicted"/>
<feature type="region of interest" description="Disordered" evidence="1">
    <location>
        <begin position="1"/>
        <end position="28"/>
    </location>
</feature>
<accession>A0AAD4R6T1</accession>
<name>A0AAD4R6T1_9BILA</name>
<dbReference type="EMBL" id="JAKKPZ010000015">
    <property type="protein sequence ID" value="KAI1713419.1"/>
    <property type="molecule type" value="Genomic_DNA"/>
</dbReference>
<gene>
    <name evidence="2" type="ORF">DdX_08931</name>
</gene>
<feature type="region of interest" description="Disordered" evidence="1">
    <location>
        <begin position="42"/>
        <end position="61"/>
    </location>
</feature>
<comment type="caution">
    <text evidence="2">The sequence shown here is derived from an EMBL/GenBank/DDBJ whole genome shotgun (WGS) entry which is preliminary data.</text>
</comment>
<organism evidence="2 3">
    <name type="scientific">Ditylenchus destructor</name>
    <dbReference type="NCBI Taxonomy" id="166010"/>
    <lineage>
        <taxon>Eukaryota</taxon>
        <taxon>Metazoa</taxon>
        <taxon>Ecdysozoa</taxon>
        <taxon>Nematoda</taxon>
        <taxon>Chromadorea</taxon>
        <taxon>Rhabditida</taxon>
        <taxon>Tylenchina</taxon>
        <taxon>Tylenchomorpha</taxon>
        <taxon>Sphaerularioidea</taxon>
        <taxon>Anguinidae</taxon>
        <taxon>Anguininae</taxon>
        <taxon>Ditylenchus</taxon>
    </lineage>
</organism>
<feature type="region of interest" description="Disordered" evidence="1">
    <location>
        <begin position="114"/>
        <end position="133"/>
    </location>
</feature>
<protein>
    <submittedName>
        <fullName evidence="2">Protein transport protein Sec16</fullName>
    </submittedName>
</protein>